<organism evidence="1 2">
    <name type="scientific">Aeropyrum camini SY1 = JCM 12091</name>
    <dbReference type="NCBI Taxonomy" id="1198449"/>
    <lineage>
        <taxon>Archaea</taxon>
        <taxon>Thermoproteota</taxon>
        <taxon>Thermoprotei</taxon>
        <taxon>Desulfurococcales</taxon>
        <taxon>Desulfurococcaceae</taxon>
        <taxon>Aeropyrum</taxon>
    </lineage>
</organism>
<dbReference type="KEGG" id="acj:ACAM_0692"/>
<dbReference type="GeneID" id="17110104"/>
<gene>
    <name evidence="1" type="ORF">ACAM_0692</name>
</gene>
<sequence>MPRFDRGSYVVDVSWMLASPGEAAALVEWALSSGDAWVVTSPTVVSLSLGPASTLLVALGVGSIISPVEPPAGLYHTLSRPEWVEACRPGEPRMEFLGGAAGDVEGVAVAYAYRDPLALLVNGVEGVHRIVDPGGVEGGLEVYVGVEGRPLLLGGPGGYVAAAVGGPVFERLRLLGPLLSGCS</sequence>
<dbReference type="RefSeq" id="WP_022541434.1">
    <property type="nucleotide sequence ID" value="NC_022521.1"/>
</dbReference>
<dbReference type="AlphaFoldDB" id="U3TCM4"/>
<evidence type="ECO:0000313" key="1">
    <source>
        <dbReference type="EMBL" id="BAN90161.1"/>
    </source>
</evidence>
<keyword evidence="2" id="KW-1185">Reference proteome</keyword>
<proteinExistence type="predicted"/>
<dbReference type="EMBL" id="AP012489">
    <property type="protein sequence ID" value="BAN90161.1"/>
    <property type="molecule type" value="Genomic_DNA"/>
</dbReference>
<evidence type="ECO:0000313" key="2">
    <source>
        <dbReference type="Proteomes" id="UP000016887"/>
    </source>
</evidence>
<dbReference type="STRING" id="1198449.ACAM_0692"/>
<dbReference type="OrthoDB" id="379846at2157"/>
<reference evidence="1 2" key="1">
    <citation type="journal article" date="2013" name="Appl. Environ. Microbiol.">
        <title>Variation of the Virus-Related Elements within Syntenic Genomes of the Hyperthermophilic Archaeon Aeropyrum.</title>
        <authorList>
            <person name="Daifuku T."/>
            <person name="Yoshida T."/>
            <person name="Kitamura T."/>
            <person name="Kawaichi S."/>
            <person name="Inoue T."/>
            <person name="Nomura K."/>
            <person name="Yoshida Y."/>
            <person name="Kuno S."/>
            <person name="Sako Y."/>
        </authorList>
    </citation>
    <scope>NUCLEOTIDE SEQUENCE [LARGE SCALE GENOMIC DNA]</scope>
    <source>
        <strain evidence="1 2">SY1</strain>
    </source>
</reference>
<dbReference type="Proteomes" id="UP000016887">
    <property type="component" value="Chromosome"/>
</dbReference>
<protein>
    <submittedName>
        <fullName evidence="1">Uncharacterized protein</fullName>
    </submittedName>
</protein>
<dbReference type="eggNOG" id="arCOG11636">
    <property type="taxonomic scope" value="Archaea"/>
</dbReference>
<name>U3TCM4_9CREN</name>
<accession>U3TCM4</accession>